<evidence type="ECO:0000256" key="9">
    <source>
        <dbReference type="ARBA" id="ARBA00023125"/>
    </source>
</evidence>
<dbReference type="InterPro" id="IPR020629">
    <property type="entry name" value="FPG_Glyclase"/>
</dbReference>
<sequence length="313" mass="34747">MARTASTCVLDNGGGRGVASLGPPRYRLARDVNQDSLTAGEKVPELPEVETVMRAMRLRLIGRRLLRLRLHRPDLRFPIPPGLADQVAGLTVTSLDRRAKYILVHMGEEHVLLLHLGMSGRLVFDGPAGALHEHVTFEFDDDTMLRFIDPRRFGMLDISRPSELSEHRWLRHLGEEPLGAHFTGRCLKGLLGRSRSAIKTAIMDQRRVVGVGNIYASEALFEARIAPTRPAGELSMRHATRLAEAIQSVLRRAIDAGGSSLRDYVQANGELGNFQRFFQVYDREGNPCVVCGDPISRTVQGGRATYFCAACQR</sequence>
<comment type="catalytic activity">
    <reaction evidence="14 15">
        <text>2'-deoxyribonucleotide-(2'-deoxyribose 5'-phosphate)-2'-deoxyribonucleotide-DNA = a 3'-end 2'-deoxyribonucleotide-(2,3-dehydro-2,3-deoxyribose 5'-phosphate)-DNA + a 5'-end 5'-phospho-2'-deoxyribonucleoside-DNA + H(+)</text>
        <dbReference type="Rhea" id="RHEA:66592"/>
        <dbReference type="Rhea" id="RHEA-COMP:13180"/>
        <dbReference type="Rhea" id="RHEA-COMP:16897"/>
        <dbReference type="Rhea" id="RHEA-COMP:17067"/>
        <dbReference type="ChEBI" id="CHEBI:15378"/>
        <dbReference type="ChEBI" id="CHEBI:136412"/>
        <dbReference type="ChEBI" id="CHEBI:157695"/>
        <dbReference type="ChEBI" id="CHEBI:167181"/>
        <dbReference type="EC" id="4.2.99.18"/>
    </reaction>
</comment>
<dbReference type="SUPFAM" id="SSF46946">
    <property type="entry name" value="S13-like H2TH domain"/>
    <property type="match status" value="1"/>
</dbReference>
<comment type="function">
    <text evidence="15">Involved in base excision repair of DNA damaged by oxidation or by mutagenic agents. Acts as DNA glycosylase that recognizes and removes damaged bases. Has a preference for oxidized purines, such as 7,8-dihydro-8-oxoguanine (8-oxoG). Has AP (apurinic/apyrimidinic) lyase activity and introduces nicks in the DNA strand. Cleaves the DNA backbone by beta-delta elimination to generate a single-strand break at the site of the removed base with both 3'- and 5'-phosphates.</text>
</comment>
<feature type="active site" description="Proton donor; for beta-elimination activity" evidence="15">
    <location>
        <position position="100"/>
    </location>
</feature>
<evidence type="ECO:0000256" key="2">
    <source>
        <dbReference type="ARBA" id="ARBA00009409"/>
    </source>
</evidence>
<keyword evidence="5 15" id="KW-0227">DNA damage</keyword>
<dbReference type="GO" id="GO:0034039">
    <property type="term" value="F:8-oxo-7,8-dihydroguanine DNA N-glycosylase activity"/>
    <property type="evidence" value="ECO:0007669"/>
    <property type="project" value="TreeGrafter"/>
</dbReference>
<comment type="subunit">
    <text evidence="3 15">Monomer.</text>
</comment>
<evidence type="ECO:0000256" key="6">
    <source>
        <dbReference type="ARBA" id="ARBA00022771"/>
    </source>
</evidence>
<dbReference type="InterPro" id="IPR015887">
    <property type="entry name" value="DNA_glyclase_Znf_dom_DNA_BS"/>
</dbReference>
<evidence type="ECO:0000256" key="4">
    <source>
        <dbReference type="ARBA" id="ARBA00022723"/>
    </source>
</evidence>
<protein>
    <recommendedName>
        <fullName evidence="15">Formamidopyrimidine-DNA glycosylase</fullName>
        <shortName evidence="15">Fapy-DNA glycosylase</shortName>
        <ecNumber evidence="15">3.2.2.23</ecNumber>
    </recommendedName>
    <alternativeName>
        <fullName evidence="15">DNA-(apurinic or apyrimidinic site) lyase MutM</fullName>
        <shortName evidence="15">AP lyase MutM</shortName>
        <ecNumber evidence="15">4.2.99.18</ecNumber>
    </alternativeName>
</protein>
<keyword evidence="10 15" id="KW-0234">DNA repair</keyword>
<dbReference type="EMBL" id="FYEH01000003">
    <property type="protein sequence ID" value="SNB62524.1"/>
    <property type="molecule type" value="Genomic_DNA"/>
</dbReference>
<feature type="active site" description="Schiff-base intermediate with DNA" evidence="15">
    <location>
        <position position="44"/>
    </location>
</feature>
<evidence type="ECO:0000256" key="10">
    <source>
        <dbReference type="ARBA" id="ARBA00023204"/>
    </source>
</evidence>
<dbReference type="InterPro" id="IPR010663">
    <property type="entry name" value="Znf_FPG/IleRS"/>
</dbReference>
<evidence type="ECO:0000256" key="14">
    <source>
        <dbReference type="ARBA" id="ARBA00044632"/>
    </source>
</evidence>
<dbReference type="FunFam" id="1.10.8.50:FF:000003">
    <property type="entry name" value="Formamidopyrimidine-DNA glycosylase"/>
    <property type="match status" value="1"/>
</dbReference>
<dbReference type="InterPro" id="IPR035937">
    <property type="entry name" value="FPG_N"/>
</dbReference>
<dbReference type="PROSITE" id="PS51068">
    <property type="entry name" value="FPG_CAT"/>
    <property type="match status" value="1"/>
</dbReference>
<dbReference type="InterPro" id="IPR000214">
    <property type="entry name" value="Znf_DNA_glyclase/AP_lyase"/>
</dbReference>
<accession>A0A212QSN8</accession>
<dbReference type="AlphaFoldDB" id="A0A212QSN8"/>
<evidence type="ECO:0000256" key="13">
    <source>
        <dbReference type="ARBA" id="ARBA00023295"/>
    </source>
</evidence>
<comment type="cofactor">
    <cofactor evidence="15">
        <name>Zn(2+)</name>
        <dbReference type="ChEBI" id="CHEBI:29105"/>
    </cofactor>
    <text evidence="15">Binds 1 zinc ion per subunit.</text>
</comment>
<proteinExistence type="inferred from homology"/>
<dbReference type="Proteomes" id="UP000197065">
    <property type="component" value="Unassembled WGS sequence"/>
</dbReference>
<feature type="active site" description="Proton donor; for delta-elimination activity" evidence="15">
    <location>
        <position position="303"/>
    </location>
</feature>
<feature type="binding site" evidence="15">
    <location>
        <position position="132"/>
    </location>
    <ligand>
        <name>DNA</name>
        <dbReference type="ChEBI" id="CHEBI:16991"/>
    </ligand>
</feature>
<dbReference type="HAMAP" id="MF_00103">
    <property type="entry name" value="Fapy_DNA_glycosyl"/>
    <property type="match status" value="1"/>
</dbReference>
<comment type="catalytic activity">
    <reaction evidence="1 15">
        <text>Hydrolysis of DNA containing ring-opened 7-methylguanine residues, releasing 2,6-diamino-4-hydroxy-5-(N-methyl)formamidopyrimidine.</text>
        <dbReference type="EC" id="3.2.2.23"/>
    </reaction>
</comment>
<evidence type="ECO:0000313" key="18">
    <source>
        <dbReference type="EMBL" id="SNB62524.1"/>
    </source>
</evidence>
<dbReference type="Pfam" id="PF06827">
    <property type="entry name" value="zf-FPG_IleRS"/>
    <property type="match status" value="1"/>
</dbReference>
<dbReference type="GO" id="GO:0006284">
    <property type="term" value="P:base-excision repair"/>
    <property type="evidence" value="ECO:0007669"/>
    <property type="project" value="InterPro"/>
</dbReference>
<reference evidence="18 19" key="1">
    <citation type="submission" date="2017-06" db="EMBL/GenBank/DDBJ databases">
        <authorList>
            <person name="Kim H.J."/>
            <person name="Triplett B.A."/>
        </authorList>
    </citation>
    <scope>NUCLEOTIDE SEQUENCE [LARGE SCALE GENOMIC DNA]</scope>
    <source>
        <strain evidence="18 19">B29T1</strain>
    </source>
</reference>
<name>A0A212QSN8_9PROT</name>
<dbReference type="PANTHER" id="PTHR22993:SF9">
    <property type="entry name" value="FORMAMIDOPYRIMIDINE-DNA GLYCOSYLASE"/>
    <property type="match status" value="1"/>
</dbReference>
<feature type="domain" description="FPG-type" evidence="16">
    <location>
        <begin position="279"/>
        <end position="313"/>
    </location>
</feature>
<keyword evidence="11 15" id="KW-0456">Lyase</keyword>
<gene>
    <name evidence="15" type="primary">mutM</name>
    <name evidence="15" type="synonym">fpg</name>
    <name evidence="18" type="ORF">SAMN07250955_103140</name>
</gene>
<dbReference type="Gene3D" id="1.10.8.50">
    <property type="match status" value="1"/>
</dbReference>
<dbReference type="SMART" id="SM00898">
    <property type="entry name" value="Fapy_DNA_glyco"/>
    <property type="match status" value="1"/>
</dbReference>
<dbReference type="SMART" id="SM01232">
    <property type="entry name" value="H2TH"/>
    <property type="match status" value="1"/>
</dbReference>
<evidence type="ECO:0000313" key="19">
    <source>
        <dbReference type="Proteomes" id="UP000197065"/>
    </source>
</evidence>
<dbReference type="PROSITE" id="PS01242">
    <property type="entry name" value="ZF_FPG_1"/>
    <property type="match status" value="1"/>
</dbReference>
<dbReference type="InterPro" id="IPR015886">
    <property type="entry name" value="H2TH_FPG"/>
</dbReference>
<dbReference type="Gene3D" id="3.20.190.10">
    <property type="entry name" value="MutM-like, N-terminal"/>
    <property type="match status" value="1"/>
</dbReference>
<dbReference type="EC" id="4.2.99.18" evidence="15"/>
<dbReference type="GO" id="GO:0003684">
    <property type="term" value="F:damaged DNA binding"/>
    <property type="evidence" value="ECO:0007669"/>
    <property type="project" value="InterPro"/>
</dbReference>
<dbReference type="PROSITE" id="PS51066">
    <property type="entry name" value="ZF_FPG_2"/>
    <property type="match status" value="1"/>
</dbReference>
<keyword evidence="7 15" id="KW-0378">Hydrolase</keyword>
<dbReference type="GO" id="GO:0140078">
    <property type="term" value="F:class I DNA-(apurinic or apyrimidinic site) endonuclease activity"/>
    <property type="evidence" value="ECO:0007669"/>
    <property type="project" value="UniProtKB-EC"/>
</dbReference>
<dbReference type="CDD" id="cd08966">
    <property type="entry name" value="EcFpg-like_N"/>
    <property type="match status" value="1"/>
</dbReference>
<dbReference type="Pfam" id="PF06831">
    <property type="entry name" value="H2TH"/>
    <property type="match status" value="1"/>
</dbReference>
<keyword evidence="19" id="KW-1185">Reference proteome</keyword>
<evidence type="ECO:0000256" key="15">
    <source>
        <dbReference type="HAMAP-Rule" id="MF_00103"/>
    </source>
</evidence>
<dbReference type="GO" id="GO:0008270">
    <property type="term" value="F:zinc ion binding"/>
    <property type="evidence" value="ECO:0007669"/>
    <property type="project" value="UniProtKB-UniRule"/>
</dbReference>
<dbReference type="InterPro" id="IPR010979">
    <property type="entry name" value="Ribosomal_uS13-like_H2TH"/>
</dbReference>
<feature type="active site" description="Proton donor" evidence="15">
    <location>
        <position position="45"/>
    </location>
</feature>
<feature type="domain" description="Formamidopyrimidine-DNA glycosylase catalytic" evidence="17">
    <location>
        <begin position="44"/>
        <end position="154"/>
    </location>
</feature>
<evidence type="ECO:0000256" key="1">
    <source>
        <dbReference type="ARBA" id="ARBA00001668"/>
    </source>
</evidence>
<keyword evidence="8 15" id="KW-0862">Zinc</keyword>
<evidence type="ECO:0000256" key="3">
    <source>
        <dbReference type="ARBA" id="ARBA00011245"/>
    </source>
</evidence>
<keyword evidence="9 15" id="KW-0238">DNA-binding</keyword>
<evidence type="ECO:0000256" key="5">
    <source>
        <dbReference type="ARBA" id="ARBA00022763"/>
    </source>
</evidence>
<evidence type="ECO:0000259" key="16">
    <source>
        <dbReference type="PROSITE" id="PS51066"/>
    </source>
</evidence>
<dbReference type="NCBIfam" id="TIGR00577">
    <property type="entry name" value="fpg"/>
    <property type="match status" value="1"/>
</dbReference>
<comment type="similarity">
    <text evidence="2 15">Belongs to the FPG family.</text>
</comment>
<keyword evidence="13 15" id="KW-0326">Glycosidase</keyword>
<evidence type="ECO:0000256" key="8">
    <source>
        <dbReference type="ARBA" id="ARBA00022833"/>
    </source>
</evidence>
<dbReference type="EC" id="3.2.2.23" evidence="15"/>
<evidence type="ECO:0000256" key="12">
    <source>
        <dbReference type="ARBA" id="ARBA00023268"/>
    </source>
</evidence>
<comment type="caution">
    <text evidence="15">Lacks conserved residue(s) required for the propagation of feature annotation.</text>
</comment>
<feature type="binding site" evidence="15">
    <location>
        <position position="151"/>
    </location>
    <ligand>
        <name>DNA</name>
        <dbReference type="ChEBI" id="CHEBI:16991"/>
    </ligand>
</feature>
<dbReference type="SUPFAM" id="SSF57716">
    <property type="entry name" value="Glucocorticoid receptor-like (DNA-binding domain)"/>
    <property type="match status" value="1"/>
</dbReference>
<evidence type="ECO:0000259" key="17">
    <source>
        <dbReference type="PROSITE" id="PS51068"/>
    </source>
</evidence>
<evidence type="ECO:0000256" key="7">
    <source>
        <dbReference type="ARBA" id="ARBA00022801"/>
    </source>
</evidence>
<dbReference type="InterPro" id="IPR012319">
    <property type="entry name" value="FPG_cat"/>
</dbReference>
<dbReference type="PANTHER" id="PTHR22993">
    <property type="entry name" value="FORMAMIDOPYRIMIDINE-DNA GLYCOSYLASE"/>
    <property type="match status" value="1"/>
</dbReference>
<dbReference type="SUPFAM" id="SSF81624">
    <property type="entry name" value="N-terminal domain of MutM-like DNA repair proteins"/>
    <property type="match status" value="1"/>
</dbReference>
<dbReference type="NCBIfam" id="NF002211">
    <property type="entry name" value="PRK01103.1"/>
    <property type="match status" value="1"/>
</dbReference>
<keyword evidence="4 15" id="KW-0479">Metal-binding</keyword>
<organism evidence="18 19">
    <name type="scientific">Arboricoccus pini</name>
    <dbReference type="NCBI Taxonomy" id="1963835"/>
    <lineage>
        <taxon>Bacteria</taxon>
        <taxon>Pseudomonadati</taxon>
        <taxon>Pseudomonadota</taxon>
        <taxon>Alphaproteobacteria</taxon>
        <taxon>Geminicoccales</taxon>
        <taxon>Geminicoccaceae</taxon>
        <taxon>Arboricoccus</taxon>
    </lineage>
</organism>
<keyword evidence="12 15" id="KW-0511">Multifunctional enzyme</keyword>
<dbReference type="Pfam" id="PF01149">
    <property type="entry name" value="Fapy_DNA_glyco"/>
    <property type="match status" value="1"/>
</dbReference>
<keyword evidence="6 15" id="KW-0863">Zinc-finger</keyword>
<evidence type="ECO:0000256" key="11">
    <source>
        <dbReference type="ARBA" id="ARBA00023239"/>
    </source>
</evidence>